<proteinExistence type="predicted"/>
<accession>A0A6J4MKR6</accession>
<reference evidence="1" key="1">
    <citation type="submission" date="2020-02" db="EMBL/GenBank/DDBJ databases">
        <authorList>
            <person name="Meier V. D."/>
        </authorList>
    </citation>
    <scope>NUCLEOTIDE SEQUENCE</scope>
    <source>
        <strain evidence="1">AVDCRST_MAG90</strain>
    </source>
</reference>
<protein>
    <submittedName>
        <fullName evidence="1">Uncharacterized protein</fullName>
    </submittedName>
</protein>
<organism evidence="1">
    <name type="scientific">uncultured Microvirga sp</name>
    <dbReference type="NCBI Taxonomy" id="412392"/>
    <lineage>
        <taxon>Bacteria</taxon>
        <taxon>Pseudomonadati</taxon>
        <taxon>Pseudomonadota</taxon>
        <taxon>Alphaproteobacteria</taxon>
        <taxon>Hyphomicrobiales</taxon>
        <taxon>Methylobacteriaceae</taxon>
        <taxon>Microvirga</taxon>
        <taxon>environmental samples</taxon>
    </lineage>
</organism>
<dbReference type="EMBL" id="CADCUC010000628">
    <property type="protein sequence ID" value="CAA9360622.1"/>
    <property type="molecule type" value="Genomic_DNA"/>
</dbReference>
<dbReference type="AlphaFoldDB" id="A0A6J4MKR6"/>
<evidence type="ECO:0000313" key="1">
    <source>
        <dbReference type="EMBL" id="CAA9360622.1"/>
    </source>
</evidence>
<sequence length="265" mass="29589">MAEWLKASRLPADVCVEHFNNVAGLDRYKDVRLLICIGRIMPSVFEVEAFSGSLSGVEAQKTPEPARPPRWYDRVLRGLRRKDGTGLGVQTDKHPDVAAEACRWQICEGELIQALGRARGVNRTAGTPLDIDIFGDVVLPISVDQVLEWSEVPAGAEIEMLADGIVLESPTDMAACWPEVWETPEAARQWQKRSTSGQNPIKDILYREMTACDFRYQRPGARQKWRNGAFDPAVVPDPRAWLEARLGRLAGFEVLGVREHCRPAS</sequence>
<gene>
    <name evidence="1" type="ORF">AVDCRST_MAG90-2993</name>
</gene>
<name>A0A6J4MKR6_9HYPH</name>